<keyword evidence="5" id="KW-0408">Iron</keyword>
<dbReference type="InterPro" id="IPR050157">
    <property type="entry name" value="PSI_iron-sulfur_center"/>
</dbReference>
<keyword evidence="6" id="KW-0411">Iron-sulfur</keyword>
<evidence type="ECO:0000256" key="1">
    <source>
        <dbReference type="ARBA" id="ARBA00003532"/>
    </source>
</evidence>
<evidence type="ECO:0000313" key="9">
    <source>
        <dbReference type="Proteomes" id="UP000267250"/>
    </source>
</evidence>
<keyword evidence="9" id="KW-1185">Reference proteome</keyword>
<dbReference type="AlphaFoldDB" id="A0A3Q9HS74"/>
<keyword evidence="3" id="KW-0004">4Fe-4S</keyword>
<dbReference type="Gene3D" id="3.40.50.11440">
    <property type="match status" value="1"/>
</dbReference>
<evidence type="ECO:0000256" key="5">
    <source>
        <dbReference type="ARBA" id="ARBA00023004"/>
    </source>
</evidence>
<evidence type="ECO:0000256" key="2">
    <source>
        <dbReference type="ARBA" id="ARBA00013529"/>
    </source>
</evidence>
<evidence type="ECO:0000259" key="7">
    <source>
        <dbReference type="PROSITE" id="PS51379"/>
    </source>
</evidence>
<dbReference type="Pfam" id="PF04015">
    <property type="entry name" value="DUF362"/>
    <property type="match status" value="1"/>
</dbReference>
<organism evidence="8 9">
    <name type="scientific">Anoxybacter fermentans</name>
    <dbReference type="NCBI Taxonomy" id="1323375"/>
    <lineage>
        <taxon>Bacteria</taxon>
        <taxon>Bacillati</taxon>
        <taxon>Bacillota</taxon>
        <taxon>Clostridia</taxon>
        <taxon>Halanaerobiales</taxon>
        <taxon>Anoxybacter</taxon>
    </lineage>
</organism>
<dbReference type="PANTHER" id="PTHR24960:SF83">
    <property type="entry name" value="4FE-4S FERREDOXIN-TYPE DOMAIN-CONTAINING PROTEIN"/>
    <property type="match status" value="1"/>
</dbReference>
<keyword evidence="4" id="KW-0479">Metal-binding</keyword>
<feature type="domain" description="4Fe-4S ferredoxin-type" evidence="7">
    <location>
        <begin position="215"/>
        <end position="244"/>
    </location>
</feature>
<dbReference type="GO" id="GO:0051539">
    <property type="term" value="F:4 iron, 4 sulfur cluster binding"/>
    <property type="evidence" value="ECO:0007669"/>
    <property type="project" value="UniProtKB-KW"/>
</dbReference>
<dbReference type="Gene3D" id="3.30.70.20">
    <property type="match status" value="1"/>
</dbReference>
<evidence type="ECO:0000313" key="8">
    <source>
        <dbReference type="EMBL" id="AZR74409.1"/>
    </source>
</evidence>
<dbReference type="GO" id="GO:0046872">
    <property type="term" value="F:metal ion binding"/>
    <property type="evidence" value="ECO:0007669"/>
    <property type="project" value="UniProtKB-KW"/>
</dbReference>
<dbReference type="InterPro" id="IPR007160">
    <property type="entry name" value="DUF362"/>
</dbReference>
<dbReference type="PROSITE" id="PS51379">
    <property type="entry name" value="4FE4S_FER_2"/>
    <property type="match status" value="2"/>
</dbReference>
<gene>
    <name evidence="8" type="ORF">BBF96_14045</name>
</gene>
<evidence type="ECO:0000256" key="4">
    <source>
        <dbReference type="ARBA" id="ARBA00022723"/>
    </source>
</evidence>
<dbReference type="Proteomes" id="UP000267250">
    <property type="component" value="Chromosome"/>
</dbReference>
<dbReference type="OrthoDB" id="9781559at2"/>
<reference evidence="8 9" key="1">
    <citation type="submission" date="2016-07" db="EMBL/GenBank/DDBJ databases">
        <title>Genome and transcriptome analysis of iron-reducing fermentative bacteria Anoxybacter fermentans.</title>
        <authorList>
            <person name="Zeng X."/>
            <person name="Shao Z."/>
        </authorList>
    </citation>
    <scope>NUCLEOTIDE SEQUENCE [LARGE SCALE GENOMIC DNA]</scope>
    <source>
        <strain evidence="8 9">DY22613</strain>
    </source>
</reference>
<dbReference type="InterPro" id="IPR017896">
    <property type="entry name" value="4Fe4S_Fe-S-bd"/>
</dbReference>
<comment type="function">
    <text evidence="1">Ferredoxins are iron-sulfur proteins that transfer electrons in a wide variety of metabolic reactions.</text>
</comment>
<protein>
    <recommendedName>
        <fullName evidence="2">Ferredoxin</fullName>
    </recommendedName>
</protein>
<sequence>MSKVYFANMRATKHSESLVKKLSKLFYKAGFHEMLNPNELVAIKLHFGEEGNTGFIRPIYIRKLVQEIKKTGAKPFLTDANTLYVGTRANSVDHITTALRNGFSYATVEAPIIIADGLTGKSYIEVPIKGKHFDSVKIGAEVMYADAMIAVSHVKGHTVTGFGGAFKNVGMGLGSRSGKQMMHSDLLPNIKEEKCKKCQRCTKWCPADAIIITDEKSIINHEKCIGCGECVVTCRDQAISINWKSESKIVMEKIVEYTLGVVQGREEKIGYINFVMNVTPDCDCCGWSDKPIVPDIGILASKDPVAIDQASIDLINQQEGIKDSALKTNFEPGADKFRGVHPDTDGQHLLKYAEELGMGSRKYELITVD</sequence>
<dbReference type="RefSeq" id="WP_127017766.1">
    <property type="nucleotide sequence ID" value="NZ_CP016379.1"/>
</dbReference>
<dbReference type="EMBL" id="CP016379">
    <property type="protein sequence ID" value="AZR74409.1"/>
    <property type="molecule type" value="Genomic_DNA"/>
</dbReference>
<feature type="domain" description="4Fe-4S ferredoxin-type" evidence="7">
    <location>
        <begin position="186"/>
        <end position="214"/>
    </location>
</feature>
<evidence type="ECO:0000256" key="3">
    <source>
        <dbReference type="ARBA" id="ARBA00022485"/>
    </source>
</evidence>
<dbReference type="PANTHER" id="PTHR24960">
    <property type="entry name" value="PHOTOSYSTEM I IRON-SULFUR CENTER-RELATED"/>
    <property type="match status" value="1"/>
</dbReference>
<dbReference type="SUPFAM" id="SSF54862">
    <property type="entry name" value="4Fe-4S ferredoxins"/>
    <property type="match status" value="1"/>
</dbReference>
<accession>A0A3Q9HS74</accession>
<evidence type="ECO:0000256" key="6">
    <source>
        <dbReference type="ARBA" id="ARBA00023014"/>
    </source>
</evidence>
<dbReference type="KEGG" id="aft:BBF96_14045"/>
<proteinExistence type="predicted"/>
<name>A0A3Q9HS74_9FIRM</name>